<keyword evidence="4" id="KW-1185">Reference proteome</keyword>
<evidence type="ECO:0000313" key="4">
    <source>
        <dbReference type="Proteomes" id="UP001162483"/>
    </source>
</evidence>
<evidence type="ECO:0000256" key="2">
    <source>
        <dbReference type="RuleBase" id="RU363116"/>
    </source>
</evidence>
<keyword evidence="2" id="KW-0106">Calcium</keyword>
<keyword evidence="2" id="KW-0449">Lipoprotein</keyword>
<comment type="function">
    <text evidence="2">May mediate accelerated ATP-independent bidirectional transbilayer migration of phospholipids upon binding calcium ions that results in a loss of phospholipid asymmetry in the plasma membrane.</text>
</comment>
<accession>A0ABN9EJ24</accession>
<dbReference type="EMBL" id="CATNWA010015584">
    <property type="protein sequence ID" value="CAI9584830.1"/>
    <property type="molecule type" value="Genomic_DNA"/>
</dbReference>
<proteinExistence type="inferred from homology"/>
<sequence length="236" mass="26170">MQNKSCQDPPPDYNAITATAPPVTYPISSYTPESALVKGVPSELQSLLQMNQISMQEKFTVSQGWGRSFDVLDQMGQRMYQATQTVEFCGPLYDLKVRDNAGQDVMAVLETLACRCSRLMEVTIPSCGVVGSVMWNWRSFITHFSIMNPSKEVVLLILGPNFHNSIFGNITLEVKSPDEQHVVGMITSEGSQYTVTFPMDLEVTMKAMILALLLLLPGLHDSEQTETSGNPSKQRL</sequence>
<evidence type="ECO:0000256" key="1">
    <source>
        <dbReference type="ARBA" id="ARBA00005350"/>
    </source>
</evidence>
<organism evidence="3 4">
    <name type="scientific">Staurois parvus</name>
    <dbReference type="NCBI Taxonomy" id="386267"/>
    <lineage>
        <taxon>Eukaryota</taxon>
        <taxon>Metazoa</taxon>
        <taxon>Chordata</taxon>
        <taxon>Craniata</taxon>
        <taxon>Vertebrata</taxon>
        <taxon>Euteleostomi</taxon>
        <taxon>Amphibia</taxon>
        <taxon>Batrachia</taxon>
        <taxon>Anura</taxon>
        <taxon>Neobatrachia</taxon>
        <taxon>Ranoidea</taxon>
        <taxon>Ranidae</taxon>
        <taxon>Staurois</taxon>
    </lineage>
</organism>
<comment type="similarity">
    <text evidence="1 2">Belongs to the phospholipid scramblase family.</text>
</comment>
<keyword evidence="2" id="KW-0564">Palmitate</keyword>
<dbReference type="PANTHER" id="PTHR23248">
    <property type="entry name" value="PHOSPHOLIPID SCRAMBLASE-RELATED"/>
    <property type="match status" value="1"/>
</dbReference>
<reference evidence="3" key="1">
    <citation type="submission" date="2023-05" db="EMBL/GenBank/DDBJ databases">
        <authorList>
            <person name="Stuckert A."/>
        </authorList>
    </citation>
    <scope>NUCLEOTIDE SEQUENCE</scope>
</reference>
<name>A0ABN9EJ24_9NEOB</name>
<protein>
    <recommendedName>
        <fullName evidence="2">Phospholipid scramblase</fullName>
    </recommendedName>
</protein>
<dbReference type="Proteomes" id="UP001162483">
    <property type="component" value="Unassembled WGS sequence"/>
</dbReference>
<comment type="cofactor">
    <cofactor evidence="2">
        <name>Ca(2+)</name>
        <dbReference type="ChEBI" id="CHEBI:29108"/>
    </cofactor>
</comment>
<feature type="non-terminal residue" evidence="3">
    <location>
        <position position="236"/>
    </location>
</feature>
<evidence type="ECO:0000313" key="3">
    <source>
        <dbReference type="EMBL" id="CAI9584830.1"/>
    </source>
</evidence>
<dbReference type="PANTHER" id="PTHR23248:SF69">
    <property type="entry name" value="PHOSPHOLIPID SCRAMBLASE"/>
    <property type="match status" value="1"/>
</dbReference>
<gene>
    <name evidence="3" type="ORF">SPARVUS_LOCUS10088718</name>
</gene>
<comment type="caution">
    <text evidence="3">The sequence shown here is derived from an EMBL/GenBank/DDBJ whole genome shotgun (WGS) entry which is preliminary data.</text>
</comment>
<dbReference type="Pfam" id="PF03803">
    <property type="entry name" value="Scramblase"/>
    <property type="match status" value="1"/>
</dbReference>
<dbReference type="InterPro" id="IPR005552">
    <property type="entry name" value="Scramblase"/>
</dbReference>